<protein>
    <submittedName>
        <fullName evidence="2">Uncharacterized protein</fullName>
    </submittedName>
</protein>
<dbReference type="Pfam" id="PF15320">
    <property type="entry name" value="RAM"/>
    <property type="match status" value="1"/>
</dbReference>
<feature type="region of interest" description="Disordered" evidence="1">
    <location>
        <begin position="47"/>
        <end position="90"/>
    </location>
</feature>
<gene>
    <name evidence="2" type="ORF">NTJ_08248</name>
</gene>
<sequence>MNMDTAGLTDEQIDFLAQCEADFANRYTDKDDDFVIVKQIGVSPPPIIEPWRPKGGSNHYRRDRDQRDRGIKRHDDGDTYYRNPKRRREY</sequence>
<evidence type="ECO:0000313" key="2">
    <source>
        <dbReference type="EMBL" id="BES95439.1"/>
    </source>
</evidence>
<dbReference type="InterPro" id="IPR028271">
    <property type="entry name" value="RAMAC"/>
</dbReference>
<name>A0ABN7ATB0_9HEMI</name>
<proteinExistence type="predicted"/>
<accession>A0ABN7ATB0</accession>
<feature type="compositionally biased region" description="Basic and acidic residues" evidence="1">
    <location>
        <begin position="60"/>
        <end position="79"/>
    </location>
</feature>
<reference evidence="2 3" key="1">
    <citation type="submission" date="2023-09" db="EMBL/GenBank/DDBJ databases">
        <title>Nesidiocoris tenuis whole genome shotgun sequence.</title>
        <authorList>
            <person name="Shibata T."/>
            <person name="Shimoda M."/>
            <person name="Kobayashi T."/>
            <person name="Uehara T."/>
        </authorList>
    </citation>
    <scope>NUCLEOTIDE SEQUENCE [LARGE SCALE GENOMIC DNA]</scope>
    <source>
        <strain evidence="2 3">Japan</strain>
    </source>
</reference>
<keyword evidence="3" id="KW-1185">Reference proteome</keyword>
<evidence type="ECO:0000313" key="3">
    <source>
        <dbReference type="Proteomes" id="UP001307889"/>
    </source>
</evidence>
<evidence type="ECO:0000256" key="1">
    <source>
        <dbReference type="SAM" id="MobiDB-lite"/>
    </source>
</evidence>
<organism evidence="2 3">
    <name type="scientific">Nesidiocoris tenuis</name>
    <dbReference type="NCBI Taxonomy" id="355587"/>
    <lineage>
        <taxon>Eukaryota</taxon>
        <taxon>Metazoa</taxon>
        <taxon>Ecdysozoa</taxon>
        <taxon>Arthropoda</taxon>
        <taxon>Hexapoda</taxon>
        <taxon>Insecta</taxon>
        <taxon>Pterygota</taxon>
        <taxon>Neoptera</taxon>
        <taxon>Paraneoptera</taxon>
        <taxon>Hemiptera</taxon>
        <taxon>Heteroptera</taxon>
        <taxon>Panheteroptera</taxon>
        <taxon>Cimicomorpha</taxon>
        <taxon>Miridae</taxon>
        <taxon>Dicyphina</taxon>
        <taxon>Nesidiocoris</taxon>
    </lineage>
</organism>
<dbReference type="Proteomes" id="UP001307889">
    <property type="component" value="Chromosome 6"/>
</dbReference>
<dbReference type="EMBL" id="AP028914">
    <property type="protein sequence ID" value="BES95439.1"/>
    <property type="molecule type" value="Genomic_DNA"/>
</dbReference>